<dbReference type="GeneID" id="7828713"/>
<protein>
    <submittedName>
        <fullName evidence="2">Uncharacterized protein</fullName>
    </submittedName>
</protein>
<dbReference type="KEGG" id="tet:TTHERM_00022800"/>
<name>Q22RA2_TETTS</name>
<organism evidence="2 3">
    <name type="scientific">Tetrahymena thermophila (strain SB210)</name>
    <dbReference type="NCBI Taxonomy" id="312017"/>
    <lineage>
        <taxon>Eukaryota</taxon>
        <taxon>Sar</taxon>
        <taxon>Alveolata</taxon>
        <taxon>Ciliophora</taxon>
        <taxon>Intramacronucleata</taxon>
        <taxon>Oligohymenophorea</taxon>
        <taxon>Hymenostomatida</taxon>
        <taxon>Tetrahymenina</taxon>
        <taxon>Tetrahymenidae</taxon>
        <taxon>Tetrahymena</taxon>
    </lineage>
</organism>
<dbReference type="AlphaFoldDB" id="Q22RA2"/>
<gene>
    <name evidence="2" type="ORF">TTHERM_00022800</name>
</gene>
<proteinExistence type="predicted"/>
<dbReference type="EMBL" id="GG662845">
    <property type="protein sequence ID" value="EAR88220.2"/>
    <property type="molecule type" value="Genomic_DNA"/>
</dbReference>
<feature type="coiled-coil region" evidence="1">
    <location>
        <begin position="600"/>
        <end position="650"/>
    </location>
</feature>
<sequence length="872" mass="102612">MKKLNERLLTAPDTKFRSASLKVSPKYKNDKQTQNPPQKIKDLLKMMKEPPKLNFDNSRINQMCQVFPEYMEQAFNKYADIKGGTNATDYQEYLQKLQMDSFDDMKIPIESNEEQMLNNQFHYLYVNIPSYSNKHQYNLNDRGTVSTANSALNSARRKCFTPNQLSARSTARSFEDTLRQTKNANKTNNVQFYDSQINNRIQSRGDFIKVRDFSNSFNNSRYYRANSAQESANESLLQKTQNSFIINKPTDISCNRNITTSQSRRSKYSHLEGRKLRNELVNTSSNNFYGVNTQGIDQQNSPSNKNKSFQIQEQGDYSTKFITEPSDINFRPSTSMNKNFYEQKTNNSGFQFNNCNMRVQNNFINQNVNDPMNDQFLAQDQIRNDTFVPNLINIKKREKKEVAEWKYIEFVHERKSLSMQPDSQKVNSIIKKVQLNQIPKNCSLNSQIERSQLQRYFDQFLITSKPATPTKIKEIRQRLAVSKDILREQGLQNDVSRNPVKKKINQILQKSNQDLQSFSSPSFVKNENFDDPAFFLKNRLSPSKINYKEKIQNIDEMEDAIPEVFDEDNYVETTPNKMNSSPDFQNDKKTFTKLEEIANCSSSEEEEEVEEEDLQIYKENSDDEYDENDLEEKQKKLEILKQRKARRSKNIKFWEKSAKESFVKSPENDKKSYLRNTISSQKQKRMIEDIEGETNQKKINTEQKQALTQVNNILNACQKVKRQNKIDNKIFKKAHNEVNKNINKFVDFLPKGEEEEDNFEQDIKEIIRDQKLHDFLQKQMIIDYEDSIQQLKANRTQNQQIKDLSRPKEIITFVKNNILDSVIRNPAFYNHLLTDTRKKRLQEDKIKIKSYVNQQDKDMSKLVKYSDFISFK</sequence>
<evidence type="ECO:0000256" key="1">
    <source>
        <dbReference type="SAM" id="Coils"/>
    </source>
</evidence>
<accession>Q22RA2</accession>
<dbReference type="InParanoid" id="Q22RA2"/>
<keyword evidence="3" id="KW-1185">Reference proteome</keyword>
<dbReference type="Proteomes" id="UP000009168">
    <property type="component" value="Unassembled WGS sequence"/>
</dbReference>
<dbReference type="HOGENOM" id="CLU_326676_0_0_1"/>
<keyword evidence="1" id="KW-0175">Coiled coil</keyword>
<evidence type="ECO:0000313" key="2">
    <source>
        <dbReference type="EMBL" id="EAR88220.2"/>
    </source>
</evidence>
<dbReference type="RefSeq" id="XP_001008465.2">
    <property type="nucleotide sequence ID" value="XM_001008465.2"/>
</dbReference>
<reference evidence="3" key="1">
    <citation type="journal article" date="2006" name="PLoS Biol.">
        <title>Macronuclear genome sequence of the ciliate Tetrahymena thermophila, a model eukaryote.</title>
        <authorList>
            <person name="Eisen J.A."/>
            <person name="Coyne R.S."/>
            <person name="Wu M."/>
            <person name="Wu D."/>
            <person name="Thiagarajan M."/>
            <person name="Wortman J.R."/>
            <person name="Badger J.H."/>
            <person name="Ren Q."/>
            <person name="Amedeo P."/>
            <person name="Jones K.M."/>
            <person name="Tallon L.J."/>
            <person name="Delcher A.L."/>
            <person name="Salzberg S.L."/>
            <person name="Silva J.C."/>
            <person name="Haas B.J."/>
            <person name="Majoros W.H."/>
            <person name="Farzad M."/>
            <person name="Carlton J.M."/>
            <person name="Smith R.K. Jr."/>
            <person name="Garg J."/>
            <person name="Pearlman R.E."/>
            <person name="Karrer K.M."/>
            <person name="Sun L."/>
            <person name="Manning G."/>
            <person name="Elde N.C."/>
            <person name="Turkewitz A.P."/>
            <person name="Asai D.J."/>
            <person name="Wilkes D.E."/>
            <person name="Wang Y."/>
            <person name="Cai H."/>
            <person name="Collins K."/>
            <person name="Stewart B.A."/>
            <person name="Lee S.R."/>
            <person name="Wilamowska K."/>
            <person name="Weinberg Z."/>
            <person name="Ruzzo W.L."/>
            <person name="Wloga D."/>
            <person name="Gaertig J."/>
            <person name="Frankel J."/>
            <person name="Tsao C.-C."/>
            <person name="Gorovsky M.A."/>
            <person name="Keeling P.J."/>
            <person name="Waller R.F."/>
            <person name="Patron N.J."/>
            <person name="Cherry J.M."/>
            <person name="Stover N.A."/>
            <person name="Krieger C.J."/>
            <person name="del Toro C."/>
            <person name="Ryder H.F."/>
            <person name="Williamson S.C."/>
            <person name="Barbeau R.A."/>
            <person name="Hamilton E.P."/>
            <person name="Orias E."/>
        </authorList>
    </citation>
    <scope>NUCLEOTIDE SEQUENCE [LARGE SCALE GENOMIC DNA]</scope>
    <source>
        <strain evidence="3">SB210</strain>
    </source>
</reference>
<evidence type="ECO:0000313" key="3">
    <source>
        <dbReference type="Proteomes" id="UP000009168"/>
    </source>
</evidence>